<dbReference type="PANTHER" id="PTHR32196">
    <property type="entry name" value="ABC TRANSPORTER PERMEASE PROTEIN YPHD-RELATED-RELATED"/>
    <property type="match status" value="1"/>
</dbReference>
<feature type="transmembrane region" description="Helical" evidence="11">
    <location>
        <begin position="305"/>
        <end position="329"/>
    </location>
</feature>
<feature type="transmembrane region" description="Helical" evidence="11">
    <location>
        <begin position="66"/>
        <end position="85"/>
    </location>
</feature>
<dbReference type="HOGENOM" id="CLU_028880_2_0_0"/>
<dbReference type="EMBL" id="DF820456">
    <property type="protein sequence ID" value="GAK50400.1"/>
    <property type="molecule type" value="Genomic_DNA"/>
</dbReference>
<comment type="function">
    <text evidence="9">Part of the binding-protein-dependent transport system for D-xylose. Probably responsible for the translocation of the substrate across the membrane.</text>
</comment>
<organism evidence="12">
    <name type="scientific">Candidatus Moduliflexus flocculans</name>
    <dbReference type="NCBI Taxonomy" id="1499966"/>
    <lineage>
        <taxon>Bacteria</taxon>
        <taxon>Candidatus Moduliflexota</taxon>
        <taxon>Candidatus Moduliflexia</taxon>
        <taxon>Candidatus Moduliflexales</taxon>
        <taxon>Candidatus Moduliflexaceae</taxon>
    </lineage>
</organism>
<comment type="subcellular location">
    <subcellularLocation>
        <location evidence="1">Cell membrane</location>
        <topology evidence="1">Multi-pass membrane protein</topology>
    </subcellularLocation>
</comment>
<evidence type="ECO:0000256" key="7">
    <source>
        <dbReference type="ARBA" id="ARBA00022989"/>
    </source>
</evidence>
<keyword evidence="4" id="KW-0997">Cell inner membrane</keyword>
<evidence type="ECO:0000256" key="11">
    <source>
        <dbReference type="SAM" id="Phobius"/>
    </source>
</evidence>
<feature type="transmembrane region" description="Helical" evidence="11">
    <location>
        <begin position="234"/>
        <end position="251"/>
    </location>
</feature>
<evidence type="ECO:0000256" key="6">
    <source>
        <dbReference type="ARBA" id="ARBA00022692"/>
    </source>
</evidence>
<keyword evidence="7 11" id="KW-1133">Transmembrane helix</keyword>
<dbReference type="STRING" id="1499966.U14_01631"/>
<dbReference type="InterPro" id="IPR001851">
    <property type="entry name" value="ABC_transp_permease"/>
</dbReference>
<feature type="transmembrane region" description="Helical" evidence="11">
    <location>
        <begin position="197"/>
        <end position="214"/>
    </location>
</feature>
<evidence type="ECO:0000313" key="13">
    <source>
        <dbReference type="Proteomes" id="UP000030700"/>
    </source>
</evidence>
<keyword evidence="6 11" id="KW-0812">Transmembrane</keyword>
<dbReference type="Pfam" id="PF02653">
    <property type="entry name" value="BPD_transp_2"/>
    <property type="match status" value="1"/>
</dbReference>
<keyword evidence="8 11" id="KW-0472">Membrane</keyword>
<protein>
    <recommendedName>
        <fullName evidence="10">Xylose transport system permease protein XylH</fullName>
    </recommendedName>
</protein>
<feature type="transmembrane region" description="Helical" evidence="11">
    <location>
        <begin position="32"/>
        <end position="54"/>
    </location>
</feature>
<keyword evidence="2" id="KW-0813">Transport</keyword>
<accession>A0A0S6VSN9</accession>
<evidence type="ECO:0000256" key="1">
    <source>
        <dbReference type="ARBA" id="ARBA00004651"/>
    </source>
</evidence>
<feature type="transmembrane region" description="Helical" evidence="11">
    <location>
        <begin position="384"/>
        <end position="404"/>
    </location>
</feature>
<evidence type="ECO:0000256" key="9">
    <source>
        <dbReference type="ARBA" id="ARBA00035611"/>
    </source>
</evidence>
<feature type="transmembrane region" description="Helical" evidence="11">
    <location>
        <begin position="122"/>
        <end position="142"/>
    </location>
</feature>
<sequence length="410" mass="43912">MATQAMAANTEVKQKTIMSKIAEQIQANMKTFTMILALALIWLLFGYLTNWVFFKPQNLSNLFRQMTIVSFLAMSMVLVIVTGNIDLSAGNAAGFVSVVGAYVQAIMLPPLLVNMAIGPRGWLVTIVSILVSLLVGLVIGVIQGGVIAYGNIPAFIVTLGGMLIFQGGILGVTKGKTIVPIEDNFRLIAQGYVPKQLGWALGIIVAVAIFAGMLWTRKQKREYGFKLPPMTQDLAKGAAFSALVLLFVHIMNQYRGIPNPVLLMAVMAMMFVYLTDNTKFGRYCYALGGNKEATRLSGVNIKKNIFMVFVLMGLMTGVGGIVLTGYVAAGTTGGGAGYELLAIASCILGGTSTMGGEGTILGAMVGSLIMASLQNGMSVMNMDIFWQFIIRGLVLVVAVYIDVLSKKRKA</sequence>
<evidence type="ECO:0000256" key="10">
    <source>
        <dbReference type="ARBA" id="ARBA00035686"/>
    </source>
</evidence>
<name>A0A0S6VSN9_9BACT</name>
<keyword evidence="13" id="KW-1185">Reference proteome</keyword>
<proteinExistence type="predicted"/>
<dbReference type="Proteomes" id="UP000030700">
    <property type="component" value="Unassembled WGS sequence"/>
</dbReference>
<feature type="transmembrane region" description="Helical" evidence="11">
    <location>
        <begin position="154"/>
        <end position="173"/>
    </location>
</feature>
<dbReference type="CDD" id="cd06579">
    <property type="entry name" value="TM_PBP1_transp_AraH_like"/>
    <property type="match status" value="1"/>
</dbReference>
<evidence type="ECO:0000256" key="4">
    <source>
        <dbReference type="ARBA" id="ARBA00022519"/>
    </source>
</evidence>
<gene>
    <name evidence="12" type="ORF">U14_01631</name>
</gene>
<evidence type="ECO:0000256" key="3">
    <source>
        <dbReference type="ARBA" id="ARBA00022475"/>
    </source>
</evidence>
<evidence type="ECO:0000313" key="12">
    <source>
        <dbReference type="EMBL" id="GAK50400.1"/>
    </source>
</evidence>
<dbReference type="AlphaFoldDB" id="A0A0S6VSN9"/>
<evidence type="ECO:0000256" key="8">
    <source>
        <dbReference type="ARBA" id="ARBA00023136"/>
    </source>
</evidence>
<feature type="transmembrane region" description="Helical" evidence="11">
    <location>
        <begin position="257"/>
        <end position="275"/>
    </location>
</feature>
<evidence type="ECO:0000256" key="2">
    <source>
        <dbReference type="ARBA" id="ARBA00022448"/>
    </source>
</evidence>
<dbReference type="GO" id="GO:0022857">
    <property type="term" value="F:transmembrane transporter activity"/>
    <property type="evidence" value="ECO:0007669"/>
    <property type="project" value="InterPro"/>
</dbReference>
<keyword evidence="5" id="KW-0762">Sugar transport</keyword>
<feature type="transmembrane region" description="Helical" evidence="11">
    <location>
        <begin position="92"/>
        <end position="116"/>
    </location>
</feature>
<dbReference type="PANTHER" id="PTHR32196:SF32">
    <property type="entry name" value="XYLOSE TRANSPORT SYSTEM PERMEASE PROTEIN XYLH"/>
    <property type="match status" value="1"/>
</dbReference>
<dbReference type="GO" id="GO:0005886">
    <property type="term" value="C:plasma membrane"/>
    <property type="evidence" value="ECO:0007669"/>
    <property type="project" value="UniProtKB-SubCell"/>
</dbReference>
<evidence type="ECO:0000256" key="5">
    <source>
        <dbReference type="ARBA" id="ARBA00022597"/>
    </source>
</evidence>
<reference evidence="12" key="1">
    <citation type="journal article" date="2015" name="PeerJ">
        <title>First genomic representation of candidate bacterial phylum KSB3 points to enhanced environmental sensing as a trigger of wastewater bulking.</title>
        <authorList>
            <person name="Sekiguchi Y."/>
            <person name="Ohashi A."/>
            <person name="Parks D.H."/>
            <person name="Yamauchi T."/>
            <person name="Tyson G.W."/>
            <person name="Hugenholtz P."/>
        </authorList>
    </citation>
    <scope>NUCLEOTIDE SEQUENCE [LARGE SCALE GENOMIC DNA]</scope>
</reference>
<keyword evidence="3" id="KW-1003">Cell membrane</keyword>